<dbReference type="AlphaFoldDB" id="X8JB12"/>
<evidence type="ECO:0000313" key="4">
    <source>
        <dbReference type="Proteomes" id="UP000030108"/>
    </source>
</evidence>
<name>X8JB12_9AGAM</name>
<protein>
    <submittedName>
        <fullName evidence="3">Uncharacterized protein</fullName>
    </submittedName>
</protein>
<proteinExistence type="predicted"/>
<dbReference type="EMBL" id="JATN01000319">
    <property type="protein sequence ID" value="EUC60912.1"/>
    <property type="molecule type" value="Genomic_DNA"/>
</dbReference>
<evidence type="ECO:0000256" key="2">
    <source>
        <dbReference type="SAM" id="MobiDB-lite"/>
    </source>
</evidence>
<dbReference type="Proteomes" id="UP000030108">
    <property type="component" value="Unassembled WGS sequence"/>
</dbReference>
<feature type="region of interest" description="Disordered" evidence="2">
    <location>
        <begin position="115"/>
        <end position="136"/>
    </location>
</feature>
<reference evidence="4" key="1">
    <citation type="journal article" date="2014" name="Genome Announc.">
        <title>Draft genome sequence of the plant-pathogenic soil fungus Rhizoctonia solani anastomosis group 3 strain Rhs1AP.</title>
        <authorList>
            <person name="Cubeta M.A."/>
            <person name="Thomas E."/>
            <person name="Dean R.A."/>
            <person name="Jabaji S."/>
            <person name="Neate S.M."/>
            <person name="Tavantzis S."/>
            <person name="Toda T."/>
            <person name="Vilgalys R."/>
            <person name="Bharathan N."/>
            <person name="Fedorova-Abrams N."/>
            <person name="Pakala S.B."/>
            <person name="Pakala S.M."/>
            <person name="Zafar N."/>
            <person name="Joardar V."/>
            <person name="Losada L."/>
            <person name="Nierman W.C."/>
        </authorList>
    </citation>
    <scope>NUCLEOTIDE SEQUENCE [LARGE SCALE GENOMIC DNA]</scope>
    <source>
        <strain evidence="4">AG-3</strain>
    </source>
</reference>
<keyword evidence="1" id="KW-0175">Coiled coil</keyword>
<comment type="caution">
    <text evidence="3">The sequence shown here is derived from an EMBL/GenBank/DDBJ whole genome shotgun (WGS) entry which is preliminary data.</text>
</comment>
<gene>
    <name evidence="3" type="ORF">RSOL_375670</name>
</gene>
<evidence type="ECO:0000313" key="3">
    <source>
        <dbReference type="EMBL" id="EUC60912.1"/>
    </source>
</evidence>
<evidence type="ECO:0000256" key="1">
    <source>
        <dbReference type="SAM" id="Coils"/>
    </source>
</evidence>
<feature type="compositionally biased region" description="Basic and acidic residues" evidence="2">
    <location>
        <begin position="115"/>
        <end position="130"/>
    </location>
</feature>
<organism evidence="3 4">
    <name type="scientific">Rhizoctonia solani AG-3 Rhs1AP</name>
    <dbReference type="NCBI Taxonomy" id="1086054"/>
    <lineage>
        <taxon>Eukaryota</taxon>
        <taxon>Fungi</taxon>
        <taxon>Dikarya</taxon>
        <taxon>Basidiomycota</taxon>
        <taxon>Agaricomycotina</taxon>
        <taxon>Agaricomycetes</taxon>
        <taxon>Cantharellales</taxon>
        <taxon>Ceratobasidiaceae</taxon>
        <taxon>Rhizoctonia</taxon>
    </lineage>
</organism>
<sequence>MLQLVANHQDEINTLERAHKEAIQKRDEETQQEIETERTRLKETVASLKKAIEKLNSSPGAEKRDGEIDKQHLNGYYQKIIQLIEQEITSLEEMLKKETDPEVEKQLRGELKEALKDKEATTRSLQDPHHSGNMKQLMDDHEQRVQRFDRKITTLQKKLDNAANPQEEGWLQGQLNNAMEEKKAILSFWWDFYYEVLVWLVSFARSFKFW</sequence>
<feature type="non-terminal residue" evidence="3">
    <location>
        <position position="210"/>
    </location>
</feature>
<feature type="coiled-coil region" evidence="1">
    <location>
        <begin position="5"/>
        <end position="58"/>
    </location>
</feature>
<accession>X8JB12</accession>